<dbReference type="PANTHER" id="PTHR12302">
    <property type="entry name" value="EBNA2 BINDING PROTEIN P100"/>
    <property type="match status" value="1"/>
</dbReference>
<evidence type="ECO:0000313" key="3">
    <source>
        <dbReference type="Proteomes" id="UP001166585"/>
    </source>
</evidence>
<evidence type="ECO:0000313" key="2">
    <source>
        <dbReference type="EMBL" id="MBS9478148.1"/>
    </source>
</evidence>
<dbReference type="SMART" id="SM00318">
    <property type="entry name" value="SNc"/>
    <property type="match status" value="1"/>
</dbReference>
<dbReference type="Pfam" id="PF00565">
    <property type="entry name" value="SNase"/>
    <property type="match status" value="1"/>
</dbReference>
<dbReference type="Gene3D" id="2.40.50.90">
    <property type="match status" value="1"/>
</dbReference>
<gene>
    <name evidence="2" type="ORF">KIP89_13620</name>
</gene>
<dbReference type="PROSITE" id="PS50830">
    <property type="entry name" value="TNASE_3"/>
    <property type="match status" value="1"/>
</dbReference>
<accession>A0ABS5R900</accession>
<feature type="domain" description="TNase-like" evidence="1">
    <location>
        <begin position="21"/>
        <end position="133"/>
    </location>
</feature>
<sequence length="150" mass="15629">MLVGVALLVERVVPPLTGAVRVADGDSLVVAGERVRLDGIDAPELHQSCGAPGTEWPCGARAKEALEAVVAQGEVNCRPVDEDRYGRAVAICAAGAADLGARQVAAGWALATGLAYQREEAAARAAGRGIWSGPFEVPAQWRQRHPRPAS</sequence>
<organism evidence="2 3">
    <name type="scientific">Ancylobacter radicis</name>
    <dbReference type="NCBI Taxonomy" id="2836179"/>
    <lineage>
        <taxon>Bacteria</taxon>
        <taxon>Pseudomonadati</taxon>
        <taxon>Pseudomonadota</taxon>
        <taxon>Alphaproteobacteria</taxon>
        <taxon>Hyphomicrobiales</taxon>
        <taxon>Xanthobacteraceae</taxon>
        <taxon>Ancylobacter</taxon>
    </lineage>
</organism>
<dbReference type="PANTHER" id="PTHR12302:SF26">
    <property type="entry name" value="BLR1266 PROTEIN"/>
    <property type="match status" value="1"/>
</dbReference>
<dbReference type="Proteomes" id="UP001166585">
    <property type="component" value="Unassembled WGS sequence"/>
</dbReference>
<dbReference type="EMBL" id="JAHCQH010000017">
    <property type="protein sequence ID" value="MBS9478148.1"/>
    <property type="molecule type" value="Genomic_DNA"/>
</dbReference>
<dbReference type="SUPFAM" id="SSF50199">
    <property type="entry name" value="Staphylococcal nuclease"/>
    <property type="match status" value="1"/>
</dbReference>
<dbReference type="InterPro" id="IPR016071">
    <property type="entry name" value="Staphylococal_nuclease_OB-fold"/>
</dbReference>
<proteinExistence type="predicted"/>
<dbReference type="InterPro" id="IPR035437">
    <property type="entry name" value="SNase_OB-fold_sf"/>
</dbReference>
<evidence type="ECO:0000259" key="1">
    <source>
        <dbReference type="PROSITE" id="PS50830"/>
    </source>
</evidence>
<reference evidence="2" key="1">
    <citation type="submission" date="2021-05" db="EMBL/GenBank/DDBJ databases">
        <authorList>
            <person name="Sun Q."/>
            <person name="Inoue M."/>
        </authorList>
    </citation>
    <scope>NUCLEOTIDE SEQUENCE</scope>
    <source>
        <strain evidence="2">VKM B-3255</strain>
    </source>
</reference>
<keyword evidence="3" id="KW-1185">Reference proteome</keyword>
<protein>
    <submittedName>
        <fullName evidence="2">Thermonuclease family protein</fullName>
    </submittedName>
</protein>
<name>A0ABS5R900_9HYPH</name>
<comment type="caution">
    <text evidence="2">The sequence shown here is derived from an EMBL/GenBank/DDBJ whole genome shotgun (WGS) entry which is preliminary data.</text>
</comment>